<evidence type="ECO:0000313" key="1">
    <source>
        <dbReference type="EMBL" id="TPP56854.1"/>
    </source>
</evidence>
<protein>
    <submittedName>
        <fullName evidence="1">Uncharacterized protein</fullName>
    </submittedName>
</protein>
<evidence type="ECO:0000313" key="2">
    <source>
        <dbReference type="Proteomes" id="UP000316759"/>
    </source>
</evidence>
<comment type="caution">
    <text evidence="1">The sequence shown here is derived from an EMBL/GenBank/DDBJ whole genome shotgun (WGS) entry which is preliminary data.</text>
</comment>
<proteinExistence type="predicted"/>
<organism evidence="1 2">
    <name type="scientific">Fasciola gigantica</name>
    <name type="common">Giant liver fluke</name>
    <dbReference type="NCBI Taxonomy" id="46835"/>
    <lineage>
        <taxon>Eukaryota</taxon>
        <taxon>Metazoa</taxon>
        <taxon>Spiralia</taxon>
        <taxon>Lophotrochozoa</taxon>
        <taxon>Platyhelminthes</taxon>
        <taxon>Trematoda</taxon>
        <taxon>Digenea</taxon>
        <taxon>Plagiorchiida</taxon>
        <taxon>Echinostomata</taxon>
        <taxon>Echinostomatoidea</taxon>
        <taxon>Fasciolidae</taxon>
        <taxon>Fasciola</taxon>
    </lineage>
</organism>
<sequence>MGKETRPTSRINYSSEVEQEITDLIRQHWGVSRTYTYLSTLCQAETRLRGFCHYFRLCAKRCLRNADRLMRFQIVEQEITDLIRQHWGVSRTTPIVHSVSSGNQIAWFLSLLPPMCPNAAYVTRID</sequence>
<dbReference type="InterPro" id="IPR009078">
    <property type="entry name" value="Ferritin-like_SF"/>
</dbReference>
<keyword evidence="2" id="KW-1185">Reference proteome</keyword>
<name>A0A504Y746_FASGI</name>
<dbReference type="EMBL" id="SUNJ01014009">
    <property type="protein sequence ID" value="TPP56854.1"/>
    <property type="molecule type" value="Genomic_DNA"/>
</dbReference>
<dbReference type="Gene3D" id="1.20.1260.10">
    <property type="match status" value="1"/>
</dbReference>
<dbReference type="Proteomes" id="UP000316759">
    <property type="component" value="Unassembled WGS sequence"/>
</dbReference>
<dbReference type="SUPFAM" id="SSF47240">
    <property type="entry name" value="Ferritin-like"/>
    <property type="match status" value="1"/>
</dbReference>
<reference evidence="1 2" key="1">
    <citation type="submission" date="2019-04" db="EMBL/GenBank/DDBJ databases">
        <title>Annotation for the trematode Fasciola gigantica.</title>
        <authorList>
            <person name="Choi Y.-J."/>
        </authorList>
    </citation>
    <scope>NUCLEOTIDE SEQUENCE [LARGE SCALE GENOMIC DNA]</scope>
    <source>
        <strain evidence="1">Uganda_cow_1</strain>
    </source>
</reference>
<dbReference type="InterPro" id="IPR012347">
    <property type="entry name" value="Ferritin-like"/>
</dbReference>
<gene>
    <name evidence="1" type="ORF">FGIG_06499</name>
</gene>
<dbReference type="AlphaFoldDB" id="A0A504Y746"/>
<accession>A0A504Y746</accession>